<reference evidence="2 3" key="1">
    <citation type="journal article" date="2021" name="Int. J. Syst. Evol. Microbiol.">
        <title>Reticulibacter mediterranei gen. nov., sp. nov., within the new family Reticulibacteraceae fam. nov., and Ktedonospora formicarum gen. nov., sp. nov., Ktedonobacter robiniae sp. nov., Dictyobacter formicarum sp. nov. and Dictyobacter arantiisoli sp. nov., belonging to the class Ktedonobacteria.</title>
        <authorList>
            <person name="Yabe S."/>
            <person name="Zheng Y."/>
            <person name="Wang C.M."/>
            <person name="Sakai Y."/>
            <person name="Abe K."/>
            <person name="Yokota A."/>
            <person name="Donadio S."/>
            <person name="Cavaletti L."/>
            <person name="Monciardini P."/>
        </authorList>
    </citation>
    <scope>NUCLEOTIDE SEQUENCE [LARGE SCALE GENOMIC DNA]</scope>
    <source>
        <strain evidence="2 3">SOSP1-9</strain>
    </source>
</reference>
<proteinExistence type="predicted"/>
<dbReference type="RefSeq" id="WP_201361773.1">
    <property type="nucleotide sequence ID" value="NZ_BNJJ01000005.1"/>
</dbReference>
<evidence type="ECO:0000313" key="3">
    <source>
        <dbReference type="Proteomes" id="UP000635565"/>
    </source>
</evidence>
<feature type="region of interest" description="Disordered" evidence="1">
    <location>
        <begin position="1"/>
        <end position="21"/>
    </location>
</feature>
<evidence type="ECO:0008006" key="4">
    <source>
        <dbReference type="Google" id="ProtNLM"/>
    </source>
</evidence>
<organism evidence="2 3">
    <name type="scientific">Dictyobacter formicarum</name>
    <dbReference type="NCBI Taxonomy" id="2778368"/>
    <lineage>
        <taxon>Bacteria</taxon>
        <taxon>Bacillati</taxon>
        <taxon>Chloroflexota</taxon>
        <taxon>Ktedonobacteria</taxon>
        <taxon>Ktedonobacterales</taxon>
        <taxon>Dictyobacteraceae</taxon>
        <taxon>Dictyobacter</taxon>
    </lineage>
</organism>
<dbReference type="Proteomes" id="UP000635565">
    <property type="component" value="Unassembled WGS sequence"/>
</dbReference>
<name>A0ABQ3VF66_9CHLR</name>
<accession>A0ABQ3VF66</accession>
<keyword evidence="3" id="KW-1185">Reference proteome</keyword>
<evidence type="ECO:0000256" key="1">
    <source>
        <dbReference type="SAM" id="MobiDB-lite"/>
    </source>
</evidence>
<protein>
    <recommendedName>
        <fullName evidence="4">MACPF domain-containing protein</fullName>
    </recommendedName>
</protein>
<sequence>MLSTMEKMPKPGASPVIRGTVTGEPTTDLSSIISDLPWEDSFVFGSGVDAITGGTLGSAINPFTPTQRTTKTSLENCRFIQSERELNREIETSASGKYNIEGITITASASYLSKIKFSELFITLVAQYQSEYNGYDEASTYTLTDAARKHIQEPAQFRNMYGDYFVAGGKRGSRFTAVYTCSTTTAEKMDEFKASFGGEAPEVFSAEGSARFLQSAKEHNVSLSVNLFMEGYTGTPPSGPWTPEKILQALEWFKQNEQGIYLKAKLEHYSVIDPTYPRTINIAPGIFVDLRQLYLTVWDVRSRYSTCPEVYQAQLKKDYIDLDAGVTAHQNILAVDTDKRLEYQTKADRLLSQLNDVFSRMDFYFKVQQTISTEPAKGQVIEEGRGQQSWMYGYSTYTKSPAVVIASTEMRYHEDWHIGWREHTFEFGPDQNRLIVGWQVISNWNDGTNGSWKKVVDSILSTSYAAVYVTSLYDRGCDWSLRIYHVDAKDYQFGLKADVFTKVLSEVF</sequence>
<dbReference type="EMBL" id="BNJJ01000005">
    <property type="protein sequence ID" value="GHO84131.1"/>
    <property type="molecule type" value="Genomic_DNA"/>
</dbReference>
<evidence type="ECO:0000313" key="2">
    <source>
        <dbReference type="EMBL" id="GHO84131.1"/>
    </source>
</evidence>
<comment type="caution">
    <text evidence="2">The sequence shown here is derived from an EMBL/GenBank/DDBJ whole genome shotgun (WGS) entry which is preliminary data.</text>
</comment>
<gene>
    <name evidence="2" type="ORF">KSZ_21370</name>
</gene>